<comment type="caution">
    <text evidence="2">The sequence shown here is derived from an EMBL/GenBank/DDBJ whole genome shotgun (WGS) entry which is preliminary data.</text>
</comment>
<reference evidence="2 3" key="1">
    <citation type="submission" date="2016-03" db="EMBL/GenBank/DDBJ databases">
        <title>EvidentialGene: Evidence-directed Construction of Genes on Genomes.</title>
        <authorList>
            <person name="Gilbert D.G."/>
            <person name="Choi J.-H."/>
            <person name="Mockaitis K."/>
            <person name="Colbourne J."/>
            <person name="Pfrender M."/>
        </authorList>
    </citation>
    <scope>NUCLEOTIDE SEQUENCE [LARGE SCALE GENOMIC DNA]</scope>
    <source>
        <strain evidence="2 3">Xinb3</strain>
        <tissue evidence="2">Complete organism</tissue>
    </source>
</reference>
<dbReference type="OrthoDB" id="160294at2759"/>
<dbReference type="InterPro" id="IPR015819">
    <property type="entry name" value="Lipid_transp_b-sht_shell"/>
</dbReference>
<dbReference type="SUPFAM" id="SSF56968">
    <property type="entry name" value="Lipovitellin-phosvitin complex, beta-sheet shell regions"/>
    <property type="match status" value="1"/>
</dbReference>
<dbReference type="PANTHER" id="PTHR23345:SF15">
    <property type="entry name" value="VITELLOGENIN 1-RELATED"/>
    <property type="match status" value="1"/>
</dbReference>
<dbReference type="Gene3D" id="2.20.80.10">
    <property type="entry name" value="Lipovitellin-phosvitin complex, chain A, domain 4"/>
    <property type="match status" value="1"/>
</dbReference>
<keyword evidence="3" id="KW-1185">Reference proteome</keyword>
<dbReference type="EMBL" id="LRGB01012521">
    <property type="protein sequence ID" value="KZR99837.1"/>
    <property type="molecule type" value="Genomic_DNA"/>
</dbReference>
<evidence type="ECO:0000313" key="2">
    <source>
        <dbReference type="EMBL" id="KZR99837.1"/>
    </source>
</evidence>
<accession>A0A164H8I7</accession>
<gene>
    <name evidence="2" type="ORF">APZ42_004153</name>
</gene>
<organism evidence="2 3">
    <name type="scientific">Daphnia magna</name>
    <dbReference type="NCBI Taxonomy" id="35525"/>
    <lineage>
        <taxon>Eukaryota</taxon>
        <taxon>Metazoa</taxon>
        <taxon>Ecdysozoa</taxon>
        <taxon>Arthropoda</taxon>
        <taxon>Crustacea</taxon>
        <taxon>Branchiopoda</taxon>
        <taxon>Diplostraca</taxon>
        <taxon>Cladocera</taxon>
        <taxon>Anomopoda</taxon>
        <taxon>Daphniidae</taxon>
        <taxon>Daphnia</taxon>
    </lineage>
</organism>
<feature type="domain" description="Vitellinogen open beta-sheet" evidence="1">
    <location>
        <begin position="48"/>
        <end position="224"/>
    </location>
</feature>
<name>A0A164H8I7_9CRUS</name>
<evidence type="ECO:0000259" key="1">
    <source>
        <dbReference type="Pfam" id="PF09172"/>
    </source>
</evidence>
<dbReference type="InterPro" id="IPR050733">
    <property type="entry name" value="Vitellogenin/Apolipophorin"/>
</dbReference>
<dbReference type="InterPro" id="IPR015255">
    <property type="entry name" value="Vitellinogen_open_b-sht"/>
</dbReference>
<dbReference type="Proteomes" id="UP000076858">
    <property type="component" value="Unassembled WGS sequence"/>
</dbReference>
<dbReference type="GO" id="GO:0005319">
    <property type="term" value="F:lipid transporter activity"/>
    <property type="evidence" value="ECO:0007669"/>
    <property type="project" value="InterPro"/>
</dbReference>
<dbReference type="PANTHER" id="PTHR23345">
    <property type="entry name" value="VITELLOGENIN-RELATED"/>
    <property type="match status" value="1"/>
</dbReference>
<dbReference type="AlphaFoldDB" id="A0A164H8I7"/>
<evidence type="ECO:0000313" key="3">
    <source>
        <dbReference type="Proteomes" id="UP000076858"/>
    </source>
</evidence>
<protein>
    <recommendedName>
        <fullName evidence="1">Vitellinogen open beta-sheet domain-containing protein</fullName>
    </recommendedName>
</protein>
<dbReference type="Pfam" id="PF09172">
    <property type="entry name" value="Vit_open_b-sht"/>
    <property type="match status" value="1"/>
</dbReference>
<proteinExistence type="predicted"/>
<sequence>MEEGVAVMMYTPNFRIADERWPVFLANRYYYQLGPFSAEAGSVYLWNYNMSEVWQNIFGKLFGRLTNKYETMSSRKAGEKVENLRGIWEELNATPRPADKRAGLLHINLMGSVNRFFNLEKLEESIPSLISEAMKYQNKPYEVSVTKYRMLAEYNARFPTELGLPMRFLATLPILVSMQGNMKGDGKGGIKSDVSAELSWKLSSEIRVEIPFNGNYIASGVDVRVDSRRPQGAELQLQS</sequence>